<comment type="catalytic activity">
    <reaction evidence="12">
        <text>(9Z)-octadecenoyl-[ACP] + H2O = (9Z)-octadecenoate + holo-[ACP] + H(+)</text>
        <dbReference type="Rhea" id="RHEA:15057"/>
        <dbReference type="Rhea" id="RHEA-COMP:9685"/>
        <dbReference type="Rhea" id="RHEA-COMP:9924"/>
        <dbReference type="ChEBI" id="CHEBI:15377"/>
        <dbReference type="ChEBI" id="CHEBI:15378"/>
        <dbReference type="ChEBI" id="CHEBI:30823"/>
        <dbReference type="ChEBI" id="CHEBI:64479"/>
        <dbReference type="ChEBI" id="CHEBI:78783"/>
        <dbReference type="EC" id="3.1.2.14"/>
    </reaction>
</comment>
<keyword evidence="5" id="KW-0521">NADP</keyword>
<dbReference type="GO" id="GO:0004321">
    <property type="term" value="F:fatty-acyl-CoA synthase activity"/>
    <property type="evidence" value="ECO:0007669"/>
    <property type="project" value="UniProtKB-EC"/>
</dbReference>
<evidence type="ECO:0000256" key="4">
    <source>
        <dbReference type="ARBA" id="ARBA00022801"/>
    </source>
</evidence>
<dbReference type="FunFam" id="1.20.930.70:FF:000001">
    <property type="entry name" value="Fatty acid synthase beta subunit dehydratase"/>
    <property type="match status" value="1"/>
</dbReference>
<dbReference type="InterPro" id="IPR032088">
    <property type="entry name" value="SAT"/>
</dbReference>
<dbReference type="GO" id="GO:0006633">
    <property type="term" value="P:fatty acid biosynthetic process"/>
    <property type="evidence" value="ECO:0007669"/>
    <property type="project" value="InterPro"/>
</dbReference>
<dbReference type="PRINTS" id="PR01483">
    <property type="entry name" value="FASYNTHASE"/>
</dbReference>
<evidence type="ECO:0000256" key="2">
    <source>
        <dbReference type="ARBA" id="ARBA00010009"/>
    </source>
</evidence>
<dbReference type="InterPro" id="IPR003965">
    <property type="entry name" value="Fatty_acid_synthase"/>
</dbReference>
<dbReference type="InterPro" id="IPR029069">
    <property type="entry name" value="HotDog_dom_sf"/>
</dbReference>
<keyword evidence="9" id="KW-0511">Multifunctional enzyme</keyword>
<dbReference type="Pfam" id="PF17828">
    <property type="entry name" value="FAS_N"/>
    <property type="match status" value="1"/>
</dbReference>
<dbReference type="GO" id="GO:0004312">
    <property type="term" value="F:fatty acid synthase activity"/>
    <property type="evidence" value="ECO:0007669"/>
    <property type="project" value="InterPro"/>
</dbReference>
<feature type="domain" description="MaoC-like" evidence="17">
    <location>
        <begin position="1627"/>
        <end position="1734"/>
    </location>
</feature>
<dbReference type="Gene3D" id="3.10.129.10">
    <property type="entry name" value="Hotdog Thioesterase"/>
    <property type="match status" value="2"/>
</dbReference>
<organism evidence="23 24">
    <name type="scientific">Pseudomicrostroma glucosiphilum</name>
    <dbReference type="NCBI Taxonomy" id="1684307"/>
    <lineage>
        <taxon>Eukaryota</taxon>
        <taxon>Fungi</taxon>
        <taxon>Dikarya</taxon>
        <taxon>Basidiomycota</taxon>
        <taxon>Ustilaginomycotina</taxon>
        <taxon>Exobasidiomycetes</taxon>
        <taxon>Microstromatales</taxon>
        <taxon>Microstromatales incertae sedis</taxon>
        <taxon>Pseudomicrostroma</taxon>
    </lineage>
</organism>
<sequence>MAEQSSTSSGYVHLGARSPGSDTSGTSSNLLVSESVRPIILSSSTTAGATFVRIPVPFEPAAAWISAEVIRDEFHRNLAKHKGEDAGLNAEQESEAAEAKAAAESGADVTKPSGARIILFSKFLGFLSHKLRAADTNTAVHEIEVLYRAWLQFGGEFLSSTNDVHSLVTAAVDVDQRASVLRSYFEAYVVLERCGKVDAKSIETPKLLDLADQGKAKAFAIFGGQGNNEVYFNELQTLYDTYRPLVEEMLHVSSVALQNLAEDAIASGFSNYYTHGLDVLSWLQHPATRPPVEYTASIPLSLPLIGLTQLTQYLVSCRASGLTPGEMRDRLSGGATGHSQGIISAIVVSASSSLETFQANVIKAVGLLFNIGKRGQEAFPTRTIEPALVADAVEGGEGEPTPMLSVTGLSQHALEGFLKKTNTHLKDDEKVGISLFNSRRNFVVTGPPRSLFGLVSQMRAAKAESGQDQSKVAYSKRKAAFNMRFLPVGVPYHSAYLQGATAKVTGEDYKGAELWSASDLAIAVHNTFDGSDMRSYEGASIVKSVSDQIFTEPIYWIQATNVSKDITHIIDFGTGGLSGIGGLTARNLEGRGTRVVIPSGVHASSSELYSRQSVKFEPRWEEAFMPRLVKNADGKILIDTPYSRLTSRKPLLIAGMTPSTVQPGLIIAAAKAGANAEIAGGGHYSPKSMLAKVQAIQKEVPPGSGLSWNGLFINPRHFPWQLAEWCALRKQGYPLDAWTTAAGIPSTDKAKEIVGQLKEAGIEHMTLKPGSVEGIRQTCAIAASNPDFFFVINWTGGRAGGHHSYEDVFQPIVQTYSLIRKYSNISLLAGSGLGDSESIWPWMSGEWSLQFGLPPMPFDGALLASRVMSAKEAHTSPAVKQLIVDAPGVDDAQWEATYDKETGGIITVISELGEPIHKIATRGVKLWAELDKKLFSLNKDKRTAWLADIKNAKWVKERLNADFQKPWFPAKLDGTMLDDLSAMTYEEVTRRLFKLVYVHHQTRFIDPSYVRLLGDWIRRVEERFAGISTAGGAKMSVLQSYSTLQEDPNSVLDSFFAEYPDAKEFWLSAEDDAFFVQLCQRPGQKPVPFVPVLDGSFQTWFKKDSLWFAEDVDAVFDQDAQRVCILQGPVAVKYSTKVDEPLAEILGEIEEGVISRLLNKFYDGDVSKVPSVDYLGPTPRALDAGLLSRHGITSVFEQSVNGGVGSIRTLKIRNSLPKTQDWLEYLAGDQFSWLRALLCSVSVVQNTNFADNPLARIAAPRAGQTVQIRYDGRGEPEGLTIKGAARSHGPHDPNFTVVDISRAAGSSRINVTLFEERLGEAVPLHLLFDYVPGSPKQIHEVMDGRADRIKSFYWRLWFHEEMPEVSVLANTKEHVGPAKQLEESAIRKFVQSYGQSVQSGGKAPMDIAIVLGWEGIMKALIAATGSADLLRLVHLSNSFKTVEGAKPLQVGDVVSSKASVESIKISETGKTVAVKGWVVRDGKPVTEVVSAFFFRGKFSDYQSCFETQSEEYAVQIKTQADASVLLAKEWFEWIAASPLQAGTTLEFRIENDVRFKDSKSFSSVIVNGAAYIRDYRDELVKVGNVAYESDAVCYGNAVTAWMQRVSGKASGPIPLENGGYTILVAPGQKESVFVAPPSNEPYTLASGDSNPIHVSPVFADFAGLPTTICHGMRQSAVVNAVVASVAAEGHSERCLSWEATFLGMVNPGDRLTISLRHVAMRDGHKIIKAEAKNQNGEKVLEGTATVQQPPSFYCFTGQGSQETGMGMDLYTTSEHAKALWDEADIHLQSSLGLSILEIVRENPKSKTVYFGGVKGHQIRQRYQEFTYESLDESGNSVTLPLFPEITPTSQSFTFFHPVSVRMKKGVG</sequence>
<comment type="catalytic activity">
    <reaction evidence="14">
        <text>holo-[ACP] + acetyl-CoA = acetyl-[ACP] + CoA</text>
        <dbReference type="Rhea" id="RHEA:41788"/>
        <dbReference type="Rhea" id="RHEA-COMP:9621"/>
        <dbReference type="Rhea" id="RHEA-COMP:9685"/>
        <dbReference type="ChEBI" id="CHEBI:57287"/>
        <dbReference type="ChEBI" id="CHEBI:57288"/>
        <dbReference type="ChEBI" id="CHEBI:64479"/>
        <dbReference type="ChEBI" id="CHEBI:78446"/>
        <dbReference type="EC" id="2.3.1.38"/>
    </reaction>
</comment>
<dbReference type="FunFam" id="3.40.366.10:FF:000006">
    <property type="entry name" value="Fatty acid synthase beta subunit dehydratase"/>
    <property type="match status" value="1"/>
</dbReference>
<feature type="domain" description="Starter acyltransferase (SAT)" evidence="20">
    <location>
        <begin position="221"/>
        <end position="465"/>
    </location>
</feature>
<comment type="catalytic activity">
    <reaction evidence="11">
        <text>holo-[ACP] + malonyl-CoA = malonyl-[ACP] + CoA</text>
        <dbReference type="Rhea" id="RHEA:41792"/>
        <dbReference type="Rhea" id="RHEA-COMP:9623"/>
        <dbReference type="Rhea" id="RHEA-COMP:9685"/>
        <dbReference type="ChEBI" id="CHEBI:57287"/>
        <dbReference type="ChEBI" id="CHEBI:57384"/>
        <dbReference type="ChEBI" id="CHEBI:64479"/>
        <dbReference type="ChEBI" id="CHEBI:78449"/>
        <dbReference type="EC" id="2.3.1.39"/>
    </reaction>
</comment>
<evidence type="ECO:0000259" key="21">
    <source>
        <dbReference type="Pfam" id="PF17828"/>
    </source>
</evidence>
<evidence type="ECO:0000256" key="3">
    <source>
        <dbReference type="ARBA" id="ARBA00022679"/>
    </source>
</evidence>
<name>A0A316UCT0_9BASI</name>
<evidence type="ECO:0000256" key="10">
    <source>
        <dbReference type="ARBA" id="ARBA00048237"/>
    </source>
</evidence>
<dbReference type="SUPFAM" id="SSF52151">
    <property type="entry name" value="FabD/lysophospholipase-like"/>
    <property type="match status" value="2"/>
</dbReference>
<comment type="similarity">
    <text evidence="2">Belongs to the fungal fatty acid synthetase subunit beta family.</text>
</comment>
<dbReference type="GeneID" id="37011416"/>
<evidence type="ECO:0000256" key="5">
    <source>
        <dbReference type="ARBA" id="ARBA00022857"/>
    </source>
</evidence>
<evidence type="ECO:0000259" key="17">
    <source>
        <dbReference type="Pfam" id="PF01575"/>
    </source>
</evidence>
<evidence type="ECO:0000256" key="11">
    <source>
        <dbReference type="ARBA" id="ARBA00048462"/>
    </source>
</evidence>
<dbReference type="Gene3D" id="3.30.1120.100">
    <property type="match status" value="1"/>
</dbReference>
<feature type="region of interest" description="Disordered" evidence="15">
    <location>
        <begin position="83"/>
        <end position="105"/>
    </location>
</feature>
<dbReference type="GO" id="GO:0016297">
    <property type="term" value="F:fatty acyl-[ACP] hydrolase activity"/>
    <property type="evidence" value="ECO:0007669"/>
    <property type="project" value="UniProtKB-EC"/>
</dbReference>
<dbReference type="Gene3D" id="1.20.930.70">
    <property type="match status" value="1"/>
</dbReference>
<dbReference type="STRING" id="1684307.A0A316UCT0"/>
<feature type="domain" description="Fatty acid synthase meander beta sheet" evidence="22">
    <location>
        <begin position="1214"/>
        <end position="1360"/>
    </location>
</feature>
<dbReference type="GO" id="GO:0019171">
    <property type="term" value="F:(3R)-hydroxyacyl-[acyl-carrier-protein] dehydratase activity"/>
    <property type="evidence" value="ECO:0007669"/>
    <property type="project" value="UniProtKB-EC"/>
</dbReference>
<reference evidence="23 24" key="1">
    <citation type="journal article" date="2018" name="Mol. Biol. Evol.">
        <title>Broad Genomic Sampling Reveals a Smut Pathogenic Ancestry of the Fungal Clade Ustilaginomycotina.</title>
        <authorList>
            <person name="Kijpornyongpan T."/>
            <person name="Mondo S.J."/>
            <person name="Barry K."/>
            <person name="Sandor L."/>
            <person name="Lee J."/>
            <person name="Lipzen A."/>
            <person name="Pangilinan J."/>
            <person name="LaButti K."/>
            <person name="Hainaut M."/>
            <person name="Henrissat B."/>
            <person name="Grigoriev I.V."/>
            <person name="Spatafora J.W."/>
            <person name="Aime M.C."/>
        </authorList>
    </citation>
    <scope>NUCLEOTIDE SEQUENCE [LARGE SCALE GENOMIC DNA]</scope>
    <source>
        <strain evidence="23 24">MCA 4718</strain>
    </source>
</reference>
<comment type="catalytic activity">
    <reaction evidence="1">
        <text>a (3R)-hydroxyacyl-[ACP] = a (2E)-enoyl-[ACP] + H2O</text>
        <dbReference type="Rhea" id="RHEA:13097"/>
        <dbReference type="Rhea" id="RHEA-COMP:9925"/>
        <dbReference type="Rhea" id="RHEA-COMP:9945"/>
        <dbReference type="ChEBI" id="CHEBI:15377"/>
        <dbReference type="ChEBI" id="CHEBI:78784"/>
        <dbReference type="ChEBI" id="CHEBI:78827"/>
        <dbReference type="EC" id="4.2.1.59"/>
    </reaction>
</comment>
<evidence type="ECO:0000259" key="18">
    <source>
        <dbReference type="Pfam" id="PF08354"/>
    </source>
</evidence>
<accession>A0A316UCT0</accession>
<dbReference type="CDD" id="cd03447">
    <property type="entry name" value="FAS_MaoC"/>
    <property type="match status" value="1"/>
</dbReference>
<evidence type="ECO:0000313" key="23">
    <source>
        <dbReference type="EMBL" id="PWN20845.1"/>
    </source>
</evidence>
<comment type="catalytic activity">
    <reaction evidence="13">
        <text>a 2,3-saturated acyl-[ACP] + NAD(+) = a (2E)-enoyl-[ACP] + NADH + H(+)</text>
        <dbReference type="Rhea" id="RHEA:10240"/>
        <dbReference type="Rhea" id="RHEA-COMP:9925"/>
        <dbReference type="Rhea" id="RHEA-COMP:9926"/>
        <dbReference type="ChEBI" id="CHEBI:15378"/>
        <dbReference type="ChEBI" id="CHEBI:57540"/>
        <dbReference type="ChEBI" id="CHEBI:57945"/>
        <dbReference type="ChEBI" id="CHEBI:78784"/>
        <dbReference type="ChEBI" id="CHEBI:78785"/>
        <dbReference type="EC" id="1.3.1.9"/>
    </reaction>
</comment>
<dbReference type="InterPro" id="IPR016035">
    <property type="entry name" value="Acyl_Trfase/lysoPLipase"/>
</dbReference>
<dbReference type="Gene3D" id="6.10.60.10">
    <property type="match status" value="1"/>
</dbReference>
<evidence type="ECO:0000256" key="12">
    <source>
        <dbReference type="ARBA" id="ARBA00048536"/>
    </source>
</evidence>
<evidence type="ECO:0000256" key="14">
    <source>
        <dbReference type="ARBA" id="ARBA00048835"/>
    </source>
</evidence>
<feature type="domain" description="Malonyl-CoA:ACP transacylase (MAT)" evidence="16">
    <location>
        <begin position="1753"/>
        <end position="1805"/>
    </location>
</feature>
<dbReference type="InterPro" id="IPR039569">
    <property type="entry name" value="FAS1-like_DH_region"/>
</dbReference>
<dbReference type="Pfam" id="PF22235">
    <property type="entry name" value="FAS1_thioest_ins"/>
    <property type="match status" value="1"/>
</dbReference>
<evidence type="ECO:0000259" key="22">
    <source>
        <dbReference type="Pfam" id="PF17951"/>
    </source>
</evidence>
<dbReference type="Pfam" id="PF16073">
    <property type="entry name" value="SAT"/>
    <property type="match status" value="1"/>
</dbReference>
<evidence type="ECO:0000256" key="7">
    <source>
        <dbReference type="ARBA" id="ARBA00023027"/>
    </source>
</evidence>
<dbReference type="InterPro" id="IPR013785">
    <property type="entry name" value="Aldolase_TIM"/>
</dbReference>
<evidence type="ECO:0000256" key="13">
    <source>
        <dbReference type="ARBA" id="ARBA00048572"/>
    </source>
</evidence>
<dbReference type="Gene3D" id="3.40.366.10">
    <property type="entry name" value="Malonyl-Coenzyme A Acyl Carrier Protein, domain 2"/>
    <property type="match status" value="3"/>
</dbReference>
<gene>
    <name evidence="23" type="ORF">BCV69DRAFT_201108</name>
</gene>
<dbReference type="InterPro" id="IPR013565">
    <property type="entry name" value="Fas1/AflB-like_central"/>
</dbReference>
<dbReference type="GO" id="GO:0004318">
    <property type="term" value="F:enoyl-[acyl-carrier-protein] reductase (NADH) activity"/>
    <property type="evidence" value="ECO:0007669"/>
    <property type="project" value="UniProtKB-EC"/>
</dbReference>
<keyword evidence="24" id="KW-1185">Reference proteome</keyword>
<evidence type="ECO:0000259" key="20">
    <source>
        <dbReference type="Pfam" id="PF16073"/>
    </source>
</evidence>
<dbReference type="PIRSF" id="PIRSF005562">
    <property type="entry name" value="FAS_yeast_beta"/>
    <property type="match status" value="1"/>
</dbReference>
<feature type="domain" description="FAS1-like dehydratase" evidence="19">
    <location>
        <begin position="1402"/>
        <end position="1487"/>
    </location>
</feature>
<feature type="region of interest" description="Disordered" evidence="15">
    <location>
        <begin position="1"/>
        <end position="28"/>
    </location>
</feature>
<dbReference type="PANTHER" id="PTHR10982:SF21">
    <property type="entry name" value="FATTY ACID SYNTHASE SUBUNIT BETA"/>
    <property type="match status" value="1"/>
</dbReference>
<dbReference type="InterPro" id="IPR016452">
    <property type="entry name" value="Fas1/AflB-like"/>
</dbReference>
<keyword evidence="4" id="KW-0378">Hydrolase</keyword>
<evidence type="ECO:0000256" key="15">
    <source>
        <dbReference type="SAM" id="MobiDB-lite"/>
    </source>
</evidence>
<dbReference type="Pfam" id="PF01575">
    <property type="entry name" value="MaoC_dehydratas"/>
    <property type="match status" value="1"/>
</dbReference>
<keyword evidence="3" id="KW-0808">Transferase</keyword>
<evidence type="ECO:0000256" key="6">
    <source>
        <dbReference type="ARBA" id="ARBA00023002"/>
    </source>
</evidence>
<keyword evidence="8" id="KW-0456">Lyase</keyword>
<dbReference type="SUPFAM" id="SSF51412">
    <property type="entry name" value="Inosine monophosphate dehydrogenase (IMPDH)"/>
    <property type="match status" value="1"/>
</dbReference>
<dbReference type="PANTHER" id="PTHR10982">
    <property type="entry name" value="MALONYL COA-ACYL CARRIER PROTEIN TRANSACYLASE"/>
    <property type="match status" value="1"/>
</dbReference>
<dbReference type="Pfam" id="PF17951">
    <property type="entry name" value="FAS_meander"/>
    <property type="match status" value="1"/>
</dbReference>
<dbReference type="Gene3D" id="1.20.1050.120">
    <property type="match status" value="1"/>
</dbReference>
<feature type="domain" description="Fatty acid synthase subunit beta N-terminal" evidence="21">
    <location>
        <begin position="35"/>
        <end position="190"/>
    </location>
</feature>
<evidence type="ECO:0000256" key="9">
    <source>
        <dbReference type="ARBA" id="ARBA00023268"/>
    </source>
</evidence>
<dbReference type="GO" id="GO:0005835">
    <property type="term" value="C:fatty acid synthase complex"/>
    <property type="evidence" value="ECO:0007669"/>
    <property type="project" value="InterPro"/>
</dbReference>
<dbReference type="InterPro" id="IPR050830">
    <property type="entry name" value="Fungal_FAS"/>
</dbReference>
<proteinExistence type="inferred from homology"/>
<dbReference type="OrthoDB" id="4251012at2759"/>
<dbReference type="GO" id="GO:0004313">
    <property type="term" value="F:[acyl-carrier-protein] S-acetyltransferase activity"/>
    <property type="evidence" value="ECO:0007669"/>
    <property type="project" value="UniProtKB-EC"/>
</dbReference>
<dbReference type="EMBL" id="KZ819327">
    <property type="protein sequence ID" value="PWN20845.1"/>
    <property type="molecule type" value="Genomic_DNA"/>
</dbReference>
<dbReference type="Proteomes" id="UP000245942">
    <property type="component" value="Unassembled WGS sequence"/>
</dbReference>
<protein>
    <submittedName>
        <fullName evidence="23">Uncharacterized protein</fullName>
    </submittedName>
</protein>
<keyword evidence="7" id="KW-0520">NAD</keyword>
<dbReference type="Gene3D" id="3.20.20.70">
    <property type="entry name" value="Aldolase class I"/>
    <property type="match status" value="1"/>
</dbReference>
<dbReference type="GO" id="GO:0004314">
    <property type="term" value="F:[acyl-carrier-protein] S-malonyltransferase activity"/>
    <property type="evidence" value="ECO:0007669"/>
    <property type="project" value="UniProtKB-EC"/>
</dbReference>
<evidence type="ECO:0000256" key="8">
    <source>
        <dbReference type="ARBA" id="ARBA00023239"/>
    </source>
</evidence>
<dbReference type="InterPro" id="IPR040883">
    <property type="entry name" value="FAS_meander"/>
</dbReference>
<dbReference type="InterPro" id="IPR041099">
    <property type="entry name" value="FAS1_N"/>
</dbReference>
<evidence type="ECO:0000313" key="24">
    <source>
        <dbReference type="Proteomes" id="UP000245942"/>
    </source>
</evidence>
<feature type="compositionally biased region" description="Polar residues" evidence="15">
    <location>
        <begin position="1"/>
        <end position="10"/>
    </location>
</feature>
<feature type="domain" description="Fatty acid synthase beta subunit AflB /Fas1-like central" evidence="18">
    <location>
        <begin position="791"/>
        <end position="1146"/>
    </location>
</feature>
<dbReference type="RefSeq" id="XP_025348005.1">
    <property type="nucleotide sequence ID" value="XM_025489682.1"/>
</dbReference>
<evidence type="ECO:0000256" key="1">
    <source>
        <dbReference type="ARBA" id="ARBA00001055"/>
    </source>
</evidence>
<dbReference type="InterPro" id="IPR014043">
    <property type="entry name" value="Acyl_transferase_dom"/>
</dbReference>
<dbReference type="InterPro" id="IPR001227">
    <property type="entry name" value="Ac_transferase_dom_sf"/>
</dbReference>
<dbReference type="Pfam" id="PF08354">
    <property type="entry name" value="Fas1-AflB-like_hel"/>
    <property type="match status" value="1"/>
</dbReference>
<dbReference type="SUPFAM" id="SSF54637">
    <property type="entry name" value="Thioesterase/thiol ester dehydrase-isomerase"/>
    <property type="match status" value="2"/>
</dbReference>
<dbReference type="InterPro" id="IPR002539">
    <property type="entry name" value="MaoC-like_dom"/>
</dbReference>
<evidence type="ECO:0000259" key="16">
    <source>
        <dbReference type="Pfam" id="PF00698"/>
    </source>
</evidence>
<comment type="catalytic activity">
    <reaction evidence="10">
        <text>acetyl-CoA + n malonyl-CoA + 2n NADPH + 4n H(+) = a long-chain-acyl-CoA + n CoA + n CO2 + 2n NADP(+).</text>
        <dbReference type="EC" id="2.3.1.86"/>
    </reaction>
</comment>
<keyword evidence="6" id="KW-0560">Oxidoreductase</keyword>
<dbReference type="Pfam" id="PF00698">
    <property type="entry name" value="Acyl_transf_1"/>
    <property type="match status" value="1"/>
</dbReference>
<evidence type="ECO:0000259" key="19">
    <source>
        <dbReference type="Pfam" id="PF13452"/>
    </source>
</evidence>
<dbReference type="Pfam" id="PF13452">
    <property type="entry name" value="FAS1_DH_region"/>
    <property type="match status" value="1"/>
</dbReference>